<comment type="similarity">
    <text evidence="2">Belongs to the ISN1 family.</text>
</comment>
<evidence type="ECO:0000256" key="6">
    <source>
        <dbReference type="ARBA" id="ARBA00022723"/>
    </source>
</evidence>
<name>A0A2G5BIC3_COERN</name>
<evidence type="ECO:0000256" key="4">
    <source>
        <dbReference type="ARBA" id="ARBA00012894"/>
    </source>
</evidence>
<feature type="region of interest" description="Disordered" evidence="13">
    <location>
        <begin position="38"/>
        <end position="66"/>
    </location>
</feature>
<dbReference type="AlphaFoldDB" id="A0A2G5BIC3"/>
<sequence>MTSQYRVNYHLRAHKRDNLIEFIKGMLLTPFVLHSQPAPAQLPDGTRENNSSSGDDNSRSSPEEEANAERYAGIFSNIELLINEHRELMQQGIPSYSRLARLVPSIGTFFTALPLEQAFRHINKNNKISARKYVPPSFNDIRRILNIAQVMAIAEGLQLVTFDGDMTLYADGQNFEPDSELTGLLIGLLQRRISVAIVTAAGYGADAARYEQRLAGLLRGFADAGLSAAEVGRFYVLGGECNFLFRCRADYRLEFLEDSQYTSSELRSWTDAQVQQLLDVAEAELADCVQRMGIRARILRKPRAVGLVPSDTLTREQLDECALSSQVALLKFQGSPKSQPCDVPIPFCAFNGGGDCWVDIGNKLIGVRIMQELVASPPAATLHVGDQFLSTGNDISTRAACCTCWIVNPEETRGMLTELDAILDQKQEYSD</sequence>
<reference evidence="14 15" key="1">
    <citation type="journal article" date="2015" name="Genome Biol. Evol.">
        <title>Phylogenomic analyses indicate that early fungi evolved digesting cell walls of algal ancestors of land plants.</title>
        <authorList>
            <person name="Chang Y."/>
            <person name="Wang S."/>
            <person name="Sekimoto S."/>
            <person name="Aerts A.L."/>
            <person name="Choi C."/>
            <person name="Clum A."/>
            <person name="LaButti K.M."/>
            <person name="Lindquist E.A."/>
            <person name="Yee Ngan C."/>
            <person name="Ohm R.A."/>
            <person name="Salamov A.A."/>
            <person name="Grigoriev I.V."/>
            <person name="Spatafora J.W."/>
            <person name="Berbee M.L."/>
        </authorList>
    </citation>
    <scope>NUCLEOTIDE SEQUENCE [LARGE SCALE GENOMIC DNA]</scope>
    <source>
        <strain evidence="14 15">NRRL 1564</strain>
    </source>
</reference>
<dbReference type="GO" id="GO:0008253">
    <property type="term" value="F:5'-nucleotidase activity"/>
    <property type="evidence" value="ECO:0007669"/>
    <property type="project" value="InterPro"/>
</dbReference>
<dbReference type="InterPro" id="IPR036412">
    <property type="entry name" value="HAD-like_sf"/>
</dbReference>
<dbReference type="GO" id="GO:0000287">
    <property type="term" value="F:magnesium ion binding"/>
    <property type="evidence" value="ECO:0007669"/>
    <property type="project" value="InterPro"/>
</dbReference>
<evidence type="ECO:0000256" key="10">
    <source>
        <dbReference type="ARBA" id="ARBA00022842"/>
    </source>
</evidence>
<keyword evidence="9" id="KW-0067">ATP-binding</keyword>
<dbReference type="OrthoDB" id="185373at2759"/>
<evidence type="ECO:0000313" key="15">
    <source>
        <dbReference type="Proteomes" id="UP000242474"/>
    </source>
</evidence>
<evidence type="ECO:0000256" key="8">
    <source>
        <dbReference type="ARBA" id="ARBA00022801"/>
    </source>
</evidence>
<comment type="cofactor">
    <cofactor evidence="1">
        <name>Mg(2+)</name>
        <dbReference type="ChEBI" id="CHEBI:18420"/>
    </cofactor>
</comment>
<gene>
    <name evidence="14" type="ORF">COEREDRAFT_79946</name>
</gene>
<dbReference type="GO" id="GO:0009117">
    <property type="term" value="P:nucleotide metabolic process"/>
    <property type="evidence" value="ECO:0007669"/>
    <property type="project" value="UniProtKB-KW"/>
</dbReference>
<protein>
    <recommendedName>
        <fullName evidence="5">IMP-specific 5'-nucleotidase 1</fullName>
        <ecNumber evidence="4">3.1.3.99</ecNumber>
    </recommendedName>
</protein>
<evidence type="ECO:0000256" key="9">
    <source>
        <dbReference type="ARBA" id="ARBA00022840"/>
    </source>
</evidence>
<dbReference type="STRING" id="763665.A0A2G5BIC3"/>
<evidence type="ECO:0000256" key="12">
    <source>
        <dbReference type="ARBA" id="ARBA00047413"/>
    </source>
</evidence>
<keyword evidence="11" id="KW-0546">Nucleotide metabolism</keyword>
<dbReference type="GO" id="GO:0071590">
    <property type="term" value="P:nicotinamide riboside biosynthetic process"/>
    <property type="evidence" value="ECO:0007669"/>
    <property type="project" value="TreeGrafter"/>
</dbReference>
<dbReference type="Pfam" id="PF06437">
    <property type="entry name" value="ISN1"/>
    <property type="match status" value="1"/>
</dbReference>
<evidence type="ECO:0000256" key="7">
    <source>
        <dbReference type="ARBA" id="ARBA00022741"/>
    </source>
</evidence>
<dbReference type="Proteomes" id="UP000242474">
    <property type="component" value="Unassembled WGS sequence"/>
</dbReference>
<dbReference type="PANTHER" id="PTHR28213:SF1">
    <property type="entry name" value="IMP-SPECIFIC 5'-NUCLEOTIDASE 1"/>
    <property type="match status" value="1"/>
</dbReference>
<dbReference type="GO" id="GO:0006190">
    <property type="term" value="P:inosine salvage"/>
    <property type="evidence" value="ECO:0007669"/>
    <property type="project" value="InterPro"/>
</dbReference>
<keyword evidence="15" id="KW-1185">Reference proteome</keyword>
<evidence type="ECO:0000256" key="5">
    <source>
        <dbReference type="ARBA" id="ARBA00015544"/>
    </source>
</evidence>
<evidence type="ECO:0000256" key="1">
    <source>
        <dbReference type="ARBA" id="ARBA00001946"/>
    </source>
</evidence>
<comment type="subunit">
    <text evidence="3">Homotetramer.</text>
</comment>
<keyword evidence="7" id="KW-0547">Nucleotide-binding</keyword>
<evidence type="ECO:0000256" key="13">
    <source>
        <dbReference type="SAM" id="MobiDB-lite"/>
    </source>
</evidence>
<keyword evidence="6" id="KW-0479">Metal-binding</keyword>
<evidence type="ECO:0000256" key="2">
    <source>
        <dbReference type="ARBA" id="ARBA00005307"/>
    </source>
</evidence>
<dbReference type="GO" id="GO:0005524">
    <property type="term" value="F:ATP binding"/>
    <property type="evidence" value="ECO:0007669"/>
    <property type="project" value="UniProtKB-KW"/>
</dbReference>
<comment type="catalytic activity">
    <reaction evidence="12">
        <text>IMP + H2O = inosine + phosphate</text>
        <dbReference type="Rhea" id="RHEA:27718"/>
        <dbReference type="ChEBI" id="CHEBI:15377"/>
        <dbReference type="ChEBI" id="CHEBI:17596"/>
        <dbReference type="ChEBI" id="CHEBI:43474"/>
        <dbReference type="ChEBI" id="CHEBI:58053"/>
        <dbReference type="EC" id="3.1.3.99"/>
    </reaction>
</comment>
<proteinExistence type="inferred from homology"/>
<dbReference type="InterPro" id="IPR009453">
    <property type="entry name" value="ISN1"/>
</dbReference>
<keyword evidence="8" id="KW-0378">Hydrolase</keyword>
<dbReference type="GO" id="GO:0071592">
    <property type="term" value="P:nicotinic acid riboside biosynthetic process"/>
    <property type="evidence" value="ECO:0007669"/>
    <property type="project" value="TreeGrafter"/>
</dbReference>
<organism evidence="14 15">
    <name type="scientific">Coemansia reversa (strain ATCC 12441 / NRRL 1564)</name>
    <dbReference type="NCBI Taxonomy" id="763665"/>
    <lineage>
        <taxon>Eukaryota</taxon>
        <taxon>Fungi</taxon>
        <taxon>Fungi incertae sedis</taxon>
        <taxon>Zoopagomycota</taxon>
        <taxon>Kickxellomycotina</taxon>
        <taxon>Kickxellomycetes</taxon>
        <taxon>Kickxellales</taxon>
        <taxon>Kickxellaceae</taxon>
        <taxon>Coemansia</taxon>
    </lineage>
</organism>
<dbReference type="SUPFAM" id="SSF56784">
    <property type="entry name" value="HAD-like"/>
    <property type="match status" value="1"/>
</dbReference>
<dbReference type="PANTHER" id="PTHR28213">
    <property type="entry name" value="IMP-SPECIFIC 5'-NUCLEOTIDASE 1"/>
    <property type="match status" value="1"/>
</dbReference>
<accession>A0A2G5BIC3</accession>
<evidence type="ECO:0000313" key="14">
    <source>
        <dbReference type="EMBL" id="PIA18507.1"/>
    </source>
</evidence>
<evidence type="ECO:0000256" key="11">
    <source>
        <dbReference type="ARBA" id="ARBA00023080"/>
    </source>
</evidence>
<dbReference type="EMBL" id="KZ303490">
    <property type="protein sequence ID" value="PIA18507.1"/>
    <property type="molecule type" value="Genomic_DNA"/>
</dbReference>
<dbReference type="EC" id="3.1.3.99" evidence="4"/>
<keyword evidence="10" id="KW-0460">Magnesium</keyword>
<evidence type="ECO:0000256" key="3">
    <source>
        <dbReference type="ARBA" id="ARBA00011881"/>
    </source>
</evidence>